<dbReference type="InterPro" id="IPR023780">
    <property type="entry name" value="Chromo_domain"/>
</dbReference>
<feature type="compositionally biased region" description="Basic and acidic residues" evidence="3">
    <location>
        <begin position="133"/>
        <end position="151"/>
    </location>
</feature>
<evidence type="ECO:0000256" key="1">
    <source>
        <dbReference type="ARBA" id="ARBA00004123"/>
    </source>
</evidence>
<dbReference type="Gene3D" id="2.40.50.40">
    <property type="match status" value="2"/>
</dbReference>
<dbReference type="PROSITE" id="PS50013">
    <property type="entry name" value="CHROMO_2"/>
    <property type="match status" value="1"/>
</dbReference>
<dbReference type="SMART" id="SM00298">
    <property type="entry name" value="CHROMO"/>
    <property type="match status" value="1"/>
</dbReference>
<dbReference type="CDD" id="cd00024">
    <property type="entry name" value="CD_CSD"/>
    <property type="match status" value="1"/>
</dbReference>
<dbReference type="PANTHER" id="PTHR22812">
    <property type="entry name" value="CHROMOBOX PROTEIN"/>
    <property type="match status" value="1"/>
</dbReference>
<evidence type="ECO:0000313" key="6">
    <source>
        <dbReference type="Proteomes" id="UP000193719"/>
    </source>
</evidence>
<evidence type="ECO:0000259" key="4">
    <source>
        <dbReference type="PROSITE" id="PS50013"/>
    </source>
</evidence>
<dbReference type="SMART" id="SM00300">
    <property type="entry name" value="ChSh"/>
    <property type="match status" value="1"/>
</dbReference>
<evidence type="ECO:0000313" key="5">
    <source>
        <dbReference type="EMBL" id="ORX50348.1"/>
    </source>
</evidence>
<dbReference type="Proteomes" id="UP000193719">
    <property type="component" value="Unassembled WGS sequence"/>
</dbReference>
<dbReference type="OrthoDB" id="2162520at2759"/>
<comment type="caution">
    <text evidence="5">The sequence shown here is derived from an EMBL/GenBank/DDBJ whole genome shotgun (WGS) entry which is preliminary data.</text>
</comment>
<dbReference type="InterPro" id="IPR008251">
    <property type="entry name" value="Chromo_shadow_dom"/>
</dbReference>
<feature type="domain" description="Chromo" evidence="4">
    <location>
        <begin position="34"/>
        <end position="92"/>
    </location>
</feature>
<sequence>MSNKRQTRGKKKEENVEEKEIINPDKVEEVEEEYNVEKILDVKVEKGQKFFLIKWEGYSSDDNTWERESDCECKELIEEFYNQRNDKQKNKKKEKTSKKEAIKVEDSTEDKNNKKRKSPESSESKSKQRKANKSKDDSNELKKKQANEKIDINKSKSEDKIEFYKYYVPEDKLPYSKMSRDSWENLIDCIESIEESDEPLTKKDKNDIIKLKVYVRWKDGVRSVHTNHITNNKCPKKMIEFYENHIRFLRNQNNSN</sequence>
<feature type="region of interest" description="Disordered" evidence="3">
    <location>
        <begin position="83"/>
        <end position="151"/>
    </location>
</feature>
<dbReference type="Pfam" id="PF00385">
    <property type="entry name" value="Chromo"/>
    <property type="match status" value="1"/>
</dbReference>
<dbReference type="InterPro" id="IPR000953">
    <property type="entry name" value="Chromo/chromo_shadow_dom"/>
</dbReference>
<feature type="compositionally biased region" description="Basic and acidic residues" evidence="3">
    <location>
        <begin position="97"/>
        <end position="126"/>
    </location>
</feature>
<dbReference type="EMBL" id="MCFH01000021">
    <property type="protein sequence ID" value="ORX50348.1"/>
    <property type="molecule type" value="Genomic_DNA"/>
</dbReference>
<dbReference type="Pfam" id="PF01393">
    <property type="entry name" value="Chromo_shadow"/>
    <property type="match status" value="1"/>
</dbReference>
<protein>
    <recommendedName>
        <fullName evidence="4">Chromo domain-containing protein</fullName>
    </recommendedName>
</protein>
<gene>
    <name evidence="5" type="ORF">BCR36DRAFT_583470</name>
</gene>
<evidence type="ECO:0000256" key="3">
    <source>
        <dbReference type="SAM" id="MobiDB-lite"/>
    </source>
</evidence>
<dbReference type="STRING" id="1754191.A0A1Y1V987"/>
<keyword evidence="2" id="KW-0539">Nucleus</keyword>
<dbReference type="SUPFAM" id="SSF54160">
    <property type="entry name" value="Chromo domain-like"/>
    <property type="match status" value="2"/>
</dbReference>
<evidence type="ECO:0000256" key="2">
    <source>
        <dbReference type="ARBA" id="ARBA00023242"/>
    </source>
</evidence>
<dbReference type="InterPro" id="IPR016197">
    <property type="entry name" value="Chromo-like_dom_sf"/>
</dbReference>
<comment type="subcellular location">
    <subcellularLocation>
        <location evidence="1">Nucleus</location>
    </subcellularLocation>
</comment>
<dbReference type="AlphaFoldDB" id="A0A1Y1V987"/>
<dbReference type="GO" id="GO:0005634">
    <property type="term" value="C:nucleus"/>
    <property type="evidence" value="ECO:0007669"/>
    <property type="project" value="UniProtKB-SubCell"/>
</dbReference>
<name>A0A1Y1V987_9FUNG</name>
<proteinExistence type="predicted"/>
<organism evidence="5 6">
    <name type="scientific">Piromyces finnis</name>
    <dbReference type="NCBI Taxonomy" id="1754191"/>
    <lineage>
        <taxon>Eukaryota</taxon>
        <taxon>Fungi</taxon>
        <taxon>Fungi incertae sedis</taxon>
        <taxon>Chytridiomycota</taxon>
        <taxon>Chytridiomycota incertae sedis</taxon>
        <taxon>Neocallimastigomycetes</taxon>
        <taxon>Neocallimastigales</taxon>
        <taxon>Neocallimastigaceae</taxon>
        <taxon>Piromyces</taxon>
    </lineage>
</organism>
<reference evidence="5 6" key="2">
    <citation type="submission" date="2016-08" db="EMBL/GenBank/DDBJ databases">
        <title>Pervasive Adenine N6-methylation of Active Genes in Fungi.</title>
        <authorList>
            <consortium name="DOE Joint Genome Institute"/>
            <person name="Mondo S.J."/>
            <person name="Dannebaum R.O."/>
            <person name="Kuo R.C."/>
            <person name="Labutti K."/>
            <person name="Haridas S."/>
            <person name="Kuo A."/>
            <person name="Salamov A."/>
            <person name="Ahrendt S.R."/>
            <person name="Lipzen A."/>
            <person name="Sullivan W."/>
            <person name="Andreopoulos W.B."/>
            <person name="Clum A."/>
            <person name="Lindquist E."/>
            <person name="Daum C."/>
            <person name="Ramamoorthy G.K."/>
            <person name="Gryganskyi A."/>
            <person name="Culley D."/>
            <person name="Magnuson J.K."/>
            <person name="James T.Y."/>
            <person name="O'Malley M.A."/>
            <person name="Stajich J.E."/>
            <person name="Spatafora J.W."/>
            <person name="Visel A."/>
            <person name="Grigoriev I.V."/>
        </authorList>
    </citation>
    <scope>NUCLEOTIDE SEQUENCE [LARGE SCALE GENOMIC DNA]</scope>
    <source>
        <strain evidence="6">finn</strain>
    </source>
</reference>
<accession>A0A1Y1V987</accession>
<dbReference type="InterPro" id="IPR017984">
    <property type="entry name" value="Chromo_dom_subgr"/>
</dbReference>
<dbReference type="PRINTS" id="PR00504">
    <property type="entry name" value="CHROMODOMAIN"/>
</dbReference>
<dbReference type="InterPro" id="IPR051219">
    <property type="entry name" value="Heterochromatin_chromo-domain"/>
</dbReference>
<keyword evidence="6" id="KW-1185">Reference proteome</keyword>
<reference evidence="5 6" key="1">
    <citation type="submission" date="2016-08" db="EMBL/GenBank/DDBJ databases">
        <title>Genomes of anaerobic fungi encode conserved fungal cellulosomes for biomass hydrolysis.</title>
        <authorList>
            <consortium name="DOE Joint Genome Institute"/>
            <person name="Haitjema C.H."/>
            <person name="Gilmore S.P."/>
            <person name="Henske J.K."/>
            <person name="Solomon K.V."/>
            <person name="De Groot R."/>
            <person name="Kuo A."/>
            <person name="Mondo S.J."/>
            <person name="Salamov A.A."/>
            <person name="Labutti K."/>
            <person name="Zhao Z."/>
            <person name="Chiniquy J."/>
            <person name="Barry K."/>
            <person name="Brewer H.M."/>
            <person name="Purvine S.O."/>
            <person name="Wright A.T."/>
            <person name="Boxma B."/>
            <person name="Van Alen T."/>
            <person name="Hackstein J.H."/>
            <person name="Baker S.E."/>
            <person name="Grigoriev I.V."/>
            <person name="O'Malley M.A."/>
        </authorList>
    </citation>
    <scope>NUCLEOTIDE SEQUENCE [LARGE SCALE GENOMIC DNA]</scope>
    <source>
        <strain evidence="6">finn</strain>
    </source>
</reference>